<dbReference type="PANTHER" id="PTHR36151:SF3">
    <property type="entry name" value="ER-BOUND OXYGENASE MPAB_MPAB'_RUBBER OXYGENASE CATALYTIC DOMAIN-CONTAINING PROTEIN"/>
    <property type="match status" value="1"/>
</dbReference>
<evidence type="ECO:0000313" key="2">
    <source>
        <dbReference type="EMBL" id="URI15783.1"/>
    </source>
</evidence>
<reference evidence="2" key="1">
    <citation type="submission" date="2022-05" db="EMBL/GenBank/DDBJ databases">
        <title>Brevundimonas albigilva TT17 genome sequence.</title>
        <authorList>
            <person name="Lee K."/>
            <person name="Son H."/>
        </authorList>
    </citation>
    <scope>NUCLEOTIDE SEQUENCE</scope>
    <source>
        <strain evidence="2">TT17</strain>
    </source>
</reference>
<feature type="domain" description="ER-bound oxygenase mpaB/mpaB'/Rubber oxygenase catalytic" evidence="1">
    <location>
        <begin position="49"/>
        <end position="273"/>
    </location>
</feature>
<organism evidence="2 3">
    <name type="scientific">Brevundimonas albigilva</name>
    <dbReference type="NCBI Taxonomy" id="1312364"/>
    <lineage>
        <taxon>Bacteria</taxon>
        <taxon>Pseudomonadati</taxon>
        <taxon>Pseudomonadota</taxon>
        <taxon>Alphaproteobacteria</taxon>
        <taxon>Caulobacterales</taxon>
        <taxon>Caulobacteraceae</taxon>
        <taxon>Brevundimonas</taxon>
    </lineage>
</organism>
<dbReference type="RefSeq" id="WP_250202132.1">
    <property type="nucleotide sequence ID" value="NZ_CP097649.1"/>
</dbReference>
<protein>
    <submittedName>
        <fullName evidence="2">Oxygenase MpaB family protein</fullName>
    </submittedName>
</protein>
<keyword evidence="3" id="KW-1185">Reference proteome</keyword>
<proteinExistence type="predicted"/>
<evidence type="ECO:0000259" key="1">
    <source>
        <dbReference type="Pfam" id="PF09995"/>
    </source>
</evidence>
<dbReference type="PANTHER" id="PTHR36151">
    <property type="entry name" value="BLR2777 PROTEIN"/>
    <property type="match status" value="1"/>
</dbReference>
<dbReference type="InterPro" id="IPR018713">
    <property type="entry name" value="MPAB/Lcp_cat_dom"/>
</dbReference>
<name>A0ABY4SSG9_9CAUL</name>
<gene>
    <name evidence="2" type="ORF">M8231_01960</name>
</gene>
<dbReference type="EMBL" id="CP097649">
    <property type="protein sequence ID" value="URI15783.1"/>
    <property type="molecule type" value="Genomic_DNA"/>
</dbReference>
<evidence type="ECO:0000313" key="3">
    <source>
        <dbReference type="Proteomes" id="UP001055429"/>
    </source>
</evidence>
<accession>A0ABY4SSG9</accession>
<dbReference type="Pfam" id="PF09995">
    <property type="entry name" value="MPAB_Lcp_cat"/>
    <property type="match status" value="1"/>
</dbReference>
<dbReference type="Proteomes" id="UP001055429">
    <property type="component" value="Chromosome"/>
</dbReference>
<sequence>MTALALPSPIQRRVEAAAGAFLRPAGLPEIDFAQPAGEPALVPADSVSWQVFKNPVSLFIGGVAAVILELAEPRVRAGVWDHTSFRTDPVPRLQRTGLAAMVTVYAARSQAEAMIAGVNRRHARVTGQADDGRAYAADDTDLLDWVQATAGYGFGEAYHRFVRPLSPAERDRAWAEAAPAARLYGATGAPTSQAEWQAQLAAMTPRLSASPVVFEFLDIMRRAPALPRLGRPLQHLLIRAAVDLTPAPVARIVGLEARHGLNGWQAGAVRAAARAADRLPLRDAPPARACVRLGLPPDWLYR</sequence>